<keyword evidence="3" id="KW-0732">Signal</keyword>
<feature type="region of interest" description="Disordered" evidence="8">
    <location>
        <begin position="678"/>
        <end position="698"/>
    </location>
</feature>
<proteinExistence type="predicted"/>
<feature type="compositionally biased region" description="Low complexity" evidence="8">
    <location>
        <begin position="646"/>
        <end position="664"/>
    </location>
</feature>
<keyword evidence="4" id="KW-0430">Lectin</keyword>
<dbReference type="AlphaFoldDB" id="A0A8J6A3E0"/>
<keyword evidence="5" id="KW-1133">Transmembrane helix</keyword>
<feature type="region of interest" description="Disordered" evidence="8">
    <location>
        <begin position="18"/>
        <end position="46"/>
    </location>
</feature>
<dbReference type="PROSITE" id="PS51328">
    <property type="entry name" value="L_LECTIN_LIKE"/>
    <property type="match status" value="1"/>
</dbReference>
<comment type="caution">
    <text evidence="10">The sequence shown here is derived from an EMBL/GenBank/DDBJ whole genome shotgun (WGS) entry which is preliminary data.</text>
</comment>
<keyword evidence="6" id="KW-0472">Membrane</keyword>
<dbReference type="FunFam" id="2.60.120.200:FF:000028">
    <property type="entry name" value="Blast:Protein ERGIC-53"/>
    <property type="match status" value="1"/>
</dbReference>
<dbReference type="Pfam" id="PF03388">
    <property type="entry name" value="Lectin_leg-like"/>
    <property type="match status" value="1"/>
</dbReference>
<dbReference type="SUPFAM" id="SSF49899">
    <property type="entry name" value="Concanavalin A-like lectins/glucanases"/>
    <property type="match status" value="1"/>
</dbReference>
<evidence type="ECO:0000256" key="3">
    <source>
        <dbReference type="ARBA" id="ARBA00022729"/>
    </source>
</evidence>
<evidence type="ECO:0000256" key="8">
    <source>
        <dbReference type="SAM" id="MobiDB-lite"/>
    </source>
</evidence>
<keyword evidence="7" id="KW-1015">Disulfide bond</keyword>
<evidence type="ECO:0000259" key="9">
    <source>
        <dbReference type="PROSITE" id="PS51328"/>
    </source>
</evidence>
<sequence length="759" mass="81901">MSVPGREAEDRAKACSWLIRSSSPPAQSPEPSPASQLDRGSTPDPFTMPLVVRGPHLLLCLLLLLEPHSSERDHPPLRRFEYKFSFKGPRLALPGAGIPFWSIHGDAIPGPEEVHVAPSLPNRSGAMWSRAPVPFSAWEVKVQIRVTGPGHRGARGMGVWYTRARGQGDSGLGGLASWDGVGILFDSSAENTPDSPAVRVLASDGHSPAQAPGDAARQVLGSCHRDFRNRPYPCRARITYWGQRLRVFLSSGLTPSEPEELCVNVGPLLLAPGGFFGVSAATSTLADDHDVLSFLTFSLTEPGPEASPRPLLEKEQLRLASQLEGLRARLALGPTEDSIPKLHSEAREGGDSVFDLMEALGRNSQILQALHSISEQLVQAERKWKRQLGSPDQIRPGEVWDSAKVSTLLLGQQTLLRDLQEMRDAAAHTASRAHVFYLPVGTKHHFLELTQILNHLQKELRGPVVGVEGLPRGLGGLKERAQPPFSSSVMLGRARHALPPPRPRSPGRSAVCLCARRGTDLVFSLHPHGLSVPEGRALGMTWSKASTEQKGNGSGSCPRAFKTLTKPGLRIPFFPVVPQQALNNTLSFALCFSHLSTLWFPDDPRPQAFPAAPTDGATGTGMQEAARDFVSSPSALDESQEAPNLGRGNSCGRGSESRSSSSLGKKLAYGLRLCPFRKRRPRTPNHHAGSQGPPRACSLASSSSSCSSRLQACSATRQDPDWSLRDYLASCRLPLSSPPQTPRAPGALRRQPFSSSLCA</sequence>
<dbReference type="Proteomes" id="UP000700334">
    <property type="component" value="Unassembled WGS sequence"/>
</dbReference>
<name>A0A8J6A3E0_GALPY</name>
<evidence type="ECO:0000256" key="4">
    <source>
        <dbReference type="ARBA" id="ARBA00022734"/>
    </source>
</evidence>
<organism evidence="10 11">
    <name type="scientific">Galemys pyrenaicus</name>
    <name type="common">Iberian desman</name>
    <name type="synonym">Pyrenean desman</name>
    <dbReference type="NCBI Taxonomy" id="202257"/>
    <lineage>
        <taxon>Eukaryota</taxon>
        <taxon>Metazoa</taxon>
        <taxon>Chordata</taxon>
        <taxon>Craniata</taxon>
        <taxon>Vertebrata</taxon>
        <taxon>Euteleostomi</taxon>
        <taxon>Mammalia</taxon>
        <taxon>Eutheria</taxon>
        <taxon>Laurasiatheria</taxon>
        <taxon>Eulipotyphla</taxon>
        <taxon>Talpidae</taxon>
        <taxon>Galemys</taxon>
    </lineage>
</organism>
<dbReference type="GO" id="GO:0005789">
    <property type="term" value="C:endoplasmic reticulum membrane"/>
    <property type="evidence" value="ECO:0007669"/>
    <property type="project" value="TreeGrafter"/>
</dbReference>
<dbReference type="GO" id="GO:0000139">
    <property type="term" value="C:Golgi membrane"/>
    <property type="evidence" value="ECO:0007669"/>
    <property type="project" value="TreeGrafter"/>
</dbReference>
<keyword evidence="11" id="KW-1185">Reference proteome</keyword>
<dbReference type="OrthoDB" id="10265193at2759"/>
<dbReference type="EMBL" id="JAGFMF010011739">
    <property type="protein sequence ID" value="KAG8514526.1"/>
    <property type="molecule type" value="Genomic_DNA"/>
</dbReference>
<keyword evidence="2" id="KW-0812">Transmembrane</keyword>
<protein>
    <submittedName>
        <fullName evidence="10">Protein ERGIC-53-like</fullName>
    </submittedName>
</protein>
<dbReference type="InterPro" id="IPR005052">
    <property type="entry name" value="Lectin_leg"/>
</dbReference>
<comment type="subcellular location">
    <subcellularLocation>
        <location evidence="1">Endoplasmic reticulum-Golgi intermediate compartment membrane</location>
        <topology evidence="1">Single-pass type I membrane protein</topology>
    </subcellularLocation>
</comment>
<evidence type="ECO:0000256" key="1">
    <source>
        <dbReference type="ARBA" id="ARBA00004151"/>
    </source>
</evidence>
<dbReference type="PANTHER" id="PTHR12223">
    <property type="entry name" value="VESICULAR MANNOSE-BINDING LECTIN"/>
    <property type="match status" value="1"/>
</dbReference>
<feature type="region of interest" description="Disordered" evidence="8">
    <location>
        <begin position="631"/>
        <end position="664"/>
    </location>
</feature>
<evidence type="ECO:0000313" key="11">
    <source>
        <dbReference type="Proteomes" id="UP000700334"/>
    </source>
</evidence>
<dbReference type="GO" id="GO:0006888">
    <property type="term" value="P:endoplasmic reticulum to Golgi vesicle-mediated transport"/>
    <property type="evidence" value="ECO:0007669"/>
    <property type="project" value="TreeGrafter"/>
</dbReference>
<accession>A0A8J6A3E0</accession>
<evidence type="ECO:0000313" key="10">
    <source>
        <dbReference type="EMBL" id="KAG8514526.1"/>
    </source>
</evidence>
<dbReference type="Gene3D" id="2.60.120.200">
    <property type="match status" value="1"/>
</dbReference>
<dbReference type="GO" id="GO:0005537">
    <property type="term" value="F:D-mannose binding"/>
    <property type="evidence" value="ECO:0007669"/>
    <property type="project" value="TreeGrafter"/>
</dbReference>
<dbReference type="GO" id="GO:0030134">
    <property type="term" value="C:COPII-coated ER to Golgi transport vesicle"/>
    <property type="evidence" value="ECO:0007669"/>
    <property type="project" value="TreeGrafter"/>
</dbReference>
<evidence type="ECO:0000256" key="5">
    <source>
        <dbReference type="ARBA" id="ARBA00022989"/>
    </source>
</evidence>
<dbReference type="InterPro" id="IPR051136">
    <property type="entry name" value="Intracellular_Lectin-GPT"/>
</dbReference>
<dbReference type="InterPro" id="IPR013320">
    <property type="entry name" value="ConA-like_dom_sf"/>
</dbReference>
<dbReference type="GO" id="GO:0033116">
    <property type="term" value="C:endoplasmic reticulum-Golgi intermediate compartment membrane"/>
    <property type="evidence" value="ECO:0007669"/>
    <property type="project" value="UniProtKB-SubCell"/>
</dbReference>
<reference evidence="10" key="1">
    <citation type="journal article" date="2021" name="Evol. Appl.">
        <title>The genome of the Pyrenean desman and the effects of bottlenecks and inbreeding on the genomic landscape of an endangered species.</title>
        <authorList>
            <person name="Escoda L."/>
            <person name="Castresana J."/>
        </authorList>
    </citation>
    <scope>NUCLEOTIDE SEQUENCE</scope>
    <source>
        <strain evidence="10">IBE-C5619</strain>
    </source>
</reference>
<feature type="domain" description="L-type lectin-like" evidence="9">
    <location>
        <begin position="78"/>
        <end position="299"/>
    </location>
</feature>
<gene>
    <name evidence="10" type="ORF">J0S82_006265</name>
</gene>
<evidence type="ECO:0000256" key="2">
    <source>
        <dbReference type="ARBA" id="ARBA00022692"/>
    </source>
</evidence>
<evidence type="ECO:0000256" key="7">
    <source>
        <dbReference type="ARBA" id="ARBA00023157"/>
    </source>
</evidence>
<evidence type="ECO:0000256" key="6">
    <source>
        <dbReference type="ARBA" id="ARBA00023136"/>
    </source>
</evidence>
<dbReference type="PANTHER" id="PTHR12223:SF31">
    <property type="entry name" value="PROTEIN ERGIC-53-LIKE"/>
    <property type="match status" value="1"/>
</dbReference>
<feature type="region of interest" description="Disordered" evidence="8">
    <location>
        <begin position="734"/>
        <end position="759"/>
    </location>
</feature>